<name>A0A6A5T8S6_9PLEO</name>
<feature type="signal peptide" evidence="2">
    <location>
        <begin position="1"/>
        <end position="25"/>
    </location>
</feature>
<proteinExistence type="predicted"/>
<evidence type="ECO:0000256" key="2">
    <source>
        <dbReference type="SAM" id="SignalP"/>
    </source>
</evidence>
<dbReference type="Proteomes" id="UP000800035">
    <property type="component" value="Unassembled WGS sequence"/>
</dbReference>
<dbReference type="EMBL" id="ML977042">
    <property type="protein sequence ID" value="KAF1949053.1"/>
    <property type="molecule type" value="Genomic_DNA"/>
</dbReference>
<feature type="region of interest" description="Disordered" evidence="1">
    <location>
        <begin position="145"/>
        <end position="176"/>
    </location>
</feature>
<evidence type="ECO:0000313" key="4">
    <source>
        <dbReference type="Proteomes" id="UP000800035"/>
    </source>
</evidence>
<dbReference type="AlphaFoldDB" id="A0A6A5T8S6"/>
<sequence>MFFSFILRIYLPALEVLWDVWIVDASNRSLRDKSRSNNLEQHCKSYPGGILDLIRDWKVSRGNTAPDVPLEVGGGVVSLIRLRITPRVIVYDTAATTKGMNSSLWGGYEYPSFCNFFARGILGISYSFLGAHWVLEVVREGEKTSSFKMPNSPEERHDDETAPPPPYTERPPPPFPSTVVPQTNPLAYQRQENPLLYQTEPNPLTTLPQGNTLTHPPGSNPFYQPPPKITSNNRITNFLGIDSNIYNQALAQASTASMLNTSETNKIIQEIVNKREFTAWFQSRNPGLAVLHHRDVSRTPSLVSAFGFVAAHLARLSLKQNTNPVLLHFLFGSESQTESTIPPAQCFLVRALIHQLLSYAAITDTPTLLYPCYVTNFLYLFRLVLNSLPPGRTVYIVLHNLFVYAQRNAGEVELLLAFLLEVSGRMTEKGVSVKVVLSPRNLVTILDVVPSEMVVNLRGNVGNLGDRSTESIVKILGEALGERDFRLVLEGGGN</sequence>
<keyword evidence="2" id="KW-0732">Signal</keyword>
<protein>
    <submittedName>
        <fullName evidence="3">Uncharacterized protein</fullName>
    </submittedName>
</protein>
<accession>A0A6A5T8S6</accession>
<gene>
    <name evidence="3" type="ORF">CC80DRAFT_581811</name>
</gene>
<feature type="chain" id="PRO_5025473850" evidence="2">
    <location>
        <begin position="26"/>
        <end position="494"/>
    </location>
</feature>
<keyword evidence="4" id="KW-1185">Reference proteome</keyword>
<organism evidence="3 4">
    <name type="scientific">Byssothecium circinans</name>
    <dbReference type="NCBI Taxonomy" id="147558"/>
    <lineage>
        <taxon>Eukaryota</taxon>
        <taxon>Fungi</taxon>
        <taxon>Dikarya</taxon>
        <taxon>Ascomycota</taxon>
        <taxon>Pezizomycotina</taxon>
        <taxon>Dothideomycetes</taxon>
        <taxon>Pleosporomycetidae</taxon>
        <taxon>Pleosporales</taxon>
        <taxon>Massarineae</taxon>
        <taxon>Massarinaceae</taxon>
        <taxon>Byssothecium</taxon>
    </lineage>
</organism>
<feature type="compositionally biased region" description="Pro residues" evidence="1">
    <location>
        <begin position="162"/>
        <end position="176"/>
    </location>
</feature>
<evidence type="ECO:0000256" key="1">
    <source>
        <dbReference type="SAM" id="MobiDB-lite"/>
    </source>
</evidence>
<evidence type="ECO:0000313" key="3">
    <source>
        <dbReference type="EMBL" id="KAF1949053.1"/>
    </source>
</evidence>
<reference evidence="3" key="1">
    <citation type="journal article" date="2020" name="Stud. Mycol.">
        <title>101 Dothideomycetes genomes: a test case for predicting lifestyles and emergence of pathogens.</title>
        <authorList>
            <person name="Haridas S."/>
            <person name="Albert R."/>
            <person name="Binder M."/>
            <person name="Bloem J."/>
            <person name="Labutti K."/>
            <person name="Salamov A."/>
            <person name="Andreopoulos B."/>
            <person name="Baker S."/>
            <person name="Barry K."/>
            <person name="Bills G."/>
            <person name="Bluhm B."/>
            <person name="Cannon C."/>
            <person name="Castanera R."/>
            <person name="Culley D."/>
            <person name="Daum C."/>
            <person name="Ezra D."/>
            <person name="Gonzalez J."/>
            <person name="Henrissat B."/>
            <person name="Kuo A."/>
            <person name="Liang C."/>
            <person name="Lipzen A."/>
            <person name="Lutzoni F."/>
            <person name="Magnuson J."/>
            <person name="Mondo S."/>
            <person name="Nolan M."/>
            <person name="Ohm R."/>
            <person name="Pangilinan J."/>
            <person name="Park H.-J."/>
            <person name="Ramirez L."/>
            <person name="Alfaro M."/>
            <person name="Sun H."/>
            <person name="Tritt A."/>
            <person name="Yoshinaga Y."/>
            <person name="Zwiers L.-H."/>
            <person name="Turgeon B."/>
            <person name="Goodwin S."/>
            <person name="Spatafora J."/>
            <person name="Crous P."/>
            <person name="Grigoriev I."/>
        </authorList>
    </citation>
    <scope>NUCLEOTIDE SEQUENCE</scope>
    <source>
        <strain evidence="3">CBS 675.92</strain>
    </source>
</reference>